<sequence>MWTMIIVVFMYSMIFITVYGICVSIGINFLLVKMNIKEKWVVVGFLHIIFGIIPGLIGKNLPFILMGGSSALFFFLLEEGIRRYSHKRKSIIMLSIIPIIIVSISYGLYHPYWKMKDSKITASEAIKFAESGKGFYAAQFPSESNQKKELYIEGYKVIRYIETEKIEPSKVEIKFIEEWEKGEIKGQQVMKSIVESRYGGMSTGGSQISGDKPPYKDNSYNVM</sequence>
<keyword evidence="4" id="KW-1185">Reference proteome</keyword>
<keyword evidence="2" id="KW-1133">Transmembrane helix</keyword>
<comment type="caution">
    <text evidence="3">The sequence shown here is derived from an EMBL/GenBank/DDBJ whole genome shotgun (WGS) entry which is preliminary data.</text>
</comment>
<evidence type="ECO:0000313" key="3">
    <source>
        <dbReference type="EMBL" id="OAS18666.1"/>
    </source>
</evidence>
<keyword evidence="2" id="KW-0812">Transmembrane</keyword>
<dbReference type="AlphaFoldDB" id="A0A198AC77"/>
<feature type="transmembrane region" description="Helical" evidence="2">
    <location>
        <begin position="40"/>
        <end position="57"/>
    </location>
</feature>
<proteinExistence type="predicted"/>
<feature type="transmembrane region" description="Helical" evidence="2">
    <location>
        <begin position="6"/>
        <end position="31"/>
    </location>
</feature>
<gene>
    <name evidence="3" type="ORF">A8708_29040</name>
</gene>
<dbReference type="EMBL" id="LYPB01000063">
    <property type="protein sequence ID" value="OAS18666.1"/>
    <property type="molecule type" value="Genomic_DNA"/>
</dbReference>
<feature type="transmembrane region" description="Helical" evidence="2">
    <location>
        <begin position="91"/>
        <end position="109"/>
    </location>
</feature>
<feature type="transmembrane region" description="Helical" evidence="2">
    <location>
        <begin position="63"/>
        <end position="79"/>
    </location>
</feature>
<evidence type="ECO:0000256" key="2">
    <source>
        <dbReference type="SAM" id="Phobius"/>
    </source>
</evidence>
<keyword evidence="2" id="KW-0472">Membrane</keyword>
<evidence type="ECO:0000256" key="1">
    <source>
        <dbReference type="SAM" id="MobiDB-lite"/>
    </source>
</evidence>
<feature type="region of interest" description="Disordered" evidence="1">
    <location>
        <begin position="201"/>
        <end position="223"/>
    </location>
</feature>
<dbReference type="Proteomes" id="UP000078454">
    <property type="component" value="Unassembled WGS sequence"/>
</dbReference>
<reference evidence="3 4" key="1">
    <citation type="submission" date="2016-05" db="EMBL/GenBank/DDBJ databases">
        <title>Paenibacillus sp. 1ZS3-15 nov., isolated from the rhizosphere soil.</title>
        <authorList>
            <person name="Zhang X.X."/>
            <person name="Zhang J."/>
        </authorList>
    </citation>
    <scope>NUCLEOTIDE SEQUENCE [LARGE SCALE GENOMIC DNA]</scope>
    <source>
        <strain evidence="3 4">1ZS3-15</strain>
    </source>
</reference>
<protein>
    <submittedName>
        <fullName evidence="3">Uncharacterized protein</fullName>
    </submittedName>
</protein>
<name>A0A198AC77_9BACL</name>
<evidence type="ECO:0000313" key="4">
    <source>
        <dbReference type="Proteomes" id="UP000078454"/>
    </source>
</evidence>
<accession>A0A198AC77</accession>
<dbReference type="STRING" id="1850517.A8708_29040"/>
<organism evidence="3 4">
    <name type="scientific">Paenibacillus oryzisoli</name>
    <dbReference type="NCBI Taxonomy" id="1850517"/>
    <lineage>
        <taxon>Bacteria</taxon>
        <taxon>Bacillati</taxon>
        <taxon>Bacillota</taxon>
        <taxon>Bacilli</taxon>
        <taxon>Bacillales</taxon>
        <taxon>Paenibacillaceae</taxon>
        <taxon>Paenibacillus</taxon>
    </lineage>
</organism>